<keyword evidence="3" id="KW-1185">Reference proteome</keyword>
<accession>A0AAW0GZL8</accession>
<dbReference type="Proteomes" id="UP001488838">
    <property type="component" value="Unassembled WGS sequence"/>
</dbReference>
<gene>
    <name evidence="2" type="ORF">U0070_003058</name>
</gene>
<proteinExistence type="predicted"/>
<evidence type="ECO:0000313" key="2">
    <source>
        <dbReference type="EMBL" id="KAK7795195.1"/>
    </source>
</evidence>
<evidence type="ECO:0000313" key="3">
    <source>
        <dbReference type="Proteomes" id="UP001488838"/>
    </source>
</evidence>
<protein>
    <submittedName>
        <fullName evidence="2">Uncharacterized protein</fullName>
    </submittedName>
</protein>
<evidence type="ECO:0000256" key="1">
    <source>
        <dbReference type="SAM" id="MobiDB-lite"/>
    </source>
</evidence>
<comment type="caution">
    <text evidence="2">The sequence shown here is derived from an EMBL/GenBank/DDBJ whole genome shotgun (WGS) entry which is preliminary data.</text>
</comment>
<dbReference type="AlphaFoldDB" id="A0AAW0GZL8"/>
<feature type="compositionally biased region" description="Polar residues" evidence="1">
    <location>
        <begin position="1"/>
        <end position="31"/>
    </location>
</feature>
<feature type="region of interest" description="Disordered" evidence="1">
    <location>
        <begin position="1"/>
        <end position="70"/>
    </location>
</feature>
<name>A0AAW0GZL8_MYOGA</name>
<sequence>MMVTLTSQTPWTNQIRPRSPVGVSTRSSQWTRCRRTHMVEASTPHPGPALSHSHTPSPAPSPATPMASEEVEATAAMAATRTPTAAMPR</sequence>
<dbReference type="EMBL" id="JBBHLL010003045">
    <property type="protein sequence ID" value="KAK7795195.1"/>
    <property type="molecule type" value="Genomic_DNA"/>
</dbReference>
<organism evidence="2 3">
    <name type="scientific">Myodes glareolus</name>
    <name type="common">Bank vole</name>
    <name type="synonym">Clethrionomys glareolus</name>
    <dbReference type="NCBI Taxonomy" id="447135"/>
    <lineage>
        <taxon>Eukaryota</taxon>
        <taxon>Metazoa</taxon>
        <taxon>Chordata</taxon>
        <taxon>Craniata</taxon>
        <taxon>Vertebrata</taxon>
        <taxon>Euteleostomi</taxon>
        <taxon>Mammalia</taxon>
        <taxon>Eutheria</taxon>
        <taxon>Euarchontoglires</taxon>
        <taxon>Glires</taxon>
        <taxon>Rodentia</taxon>
        <taxon>Myomorpha</taxon>
        <taxon>Muroidea</taxon>
        <taxon>Cricetidae</taxon>
        <taxon>Arvicolinae</taxon>
        <taxon>Myodes</taxon>
    </lineage>
</organism>
<reference evidence="2 3" key="1">
    <citation type="journal article" date="2023" name="bioRxiv">
        <title>Conserved and derived expression patterns and positive selection on dental genes reveal complex evolutionary context of ever-growing rodent molars.</title>
        <authorList>
            <person name="Calamari Z.T."/>
            <person name="Song A."/>
            <person name="Cohen E."/>
            <person name="Akter M."/>
            <person name="Roy R.D."/>
            <person name="Hallikas O."/>
            <person name="Christensen M.M."/>
            <person name="Li P."/>
            <person name="Marangoni P."/>
            <person name="Jernvall J."/>
            <person name="Klein O.D."/>
        </authorList>
    </citation>
    <scope>NUCLEOTIDE SEQUENCE [LARGE SCALE GENOMIC DNA]</scope>
    <source>
        <strain evidence="2">V071</strain>
    </source>
</reference>